<feature type="domain" description="Homeobox" evidence="5">
    <location>
        <begin position="71"/>
        <end position="131"/>
    </location>
</feature>
<keyword evidence="8" id="KW-1185">Reference proteome</keyword>
<comment type="subcellular location">
    <subcellularLocation>
        <location evidence="1 3">Nucleus</location>
    </subcellularLocation>
</comment>
<dbReference type="InterPro" id="IPR001356">
    <property type="entry name" value="HD"/>
</dbReference>
<proteinExistence type="predicted"/>
<evidence type="ECO:0000259" key="6">
    <source>
        <dbReference type="PROSITE" id="PS51165"/>
    </source>
</evidence>
<keyword evidence="2" id="KW-0694">RNA-binding</keyword>
<dbReference type="Proteomes" id="UP000241769">
    <property type="component" value="Unassembled WGS sequence"/>
</dbReference>
<dbReference type="InterPro" id="IPR004114">
    <property type="entry name" value="THUMP_dom"/>
</dbReference>
<accession>A0A2P6NPG0</accession>
<dbReference type="SUPFAM" id="SSF143437">
    <property type="entry name" value="THUMP domain-like"/>
    <property type="match status" value="1"/>
</dbReference>
<evidence type="ECO:0000313" key="7">
    <source>
        <dbReference type="EMBL" id="PRP85850.1"/>
    </source>
</evidence>
<dbReference type="GO" id="GO:0003677">
    <property type="term" value="F:DNA binding"/>
    <property type="evidence" value="ECO:0007669"/>
    <property type="project" value="UniProtKB-UniRule"/>
</dbReference>
<dbReference type="Pfam" id="PF02926">
    <property type="entry name" value="THUMP"/>
    <property type="match status" value="1"/>
</dbReference>
<gene>
    <name evidence="7" type="ORF">PROFUN_06124</name>
</gene>
<dbReference type="GO" id="GO:0003723">
    <property type="term" value="F:RNA binding"/>
    <property type="evidence" value="ECO:0007669"/>
    <property type="project" value="UniProtKB-UniRule"/>
</dbReference>
<evidence type="ECO:0000256" key="1">
    <source>
        <dbReference type="PROSITE-ProRule" id="PRU00108"/>
    </source>
</evidence>
<feature type="DNA-binding region" description="Homeobox" evidence="1">
    <location>
        <begin position="73"/>
        <end position="132"/>
    </location>
</feature>
<dbReference type="PANTHER" id="PTHR13452:SF10">
    <property type="entry name" value="THUMP DOMAIN-CONTAINING PROTEIN 1"/>
    <property type="match status" value="1"/>
</dbReference>
<evidence type="ECO:0000256" key="3">
    <source>
        <dbReference type="RuleBase" id="RU000682"/>
    </source>
</evidence>
<dbReference type="InterPro" id="IPR040183">
    <property type="entry name" value="THUMPD1-like"/>
</dbReference>
<dbReference type="CDD" id="cd11717">
    <property type="entry name" value="THUMP_THUMPD1_like"/>
    <property type="match status" value="1"/>
</dbReference>
<evidence type="ECO:0000256" key="2">
    <source>
        <dbReference type="PROSITE-ProRule" id="PRU00529"/>
    </source>
</evidence>
<dbReference type="FunCoup" id="A0A2P6NPG0">
    <property type="interactions" value="105"/>
</dbReference>
<feature type="domain" description="THUMP" evidence="6">
    <location>
        <begin position="257"/>
        <end position="363"/>
    </location>
</feature>
<feature type="region of interest" description="Disordered" evidence="4">
    <location>
        <begin position="381"/>
        <end position="432"/>
    </location>
</feature>
<dbReference type="SUPFAM" id="SSF46689">
    <property type="entry name" value="Homeodomain-like"/>
    <property type="match status" value="1"/>
</dbReference>
<evidence type="ECO:0000313" key="8">
    <source>
        <dbReference type="Proteomes" id="UP000241769"/>
    </source>
</evidence>
<evidence type="ECO:0000256" key="4">
    <source>
        <dbReference type="SAM" id="MobiDB-lite"/>
    </source>
</evidence>
<dbReference type="OrthoDB" id="367221at2759"/>
<sequence length="432" mass="50563">MMRGASQSGKYQGSVLMKNQPNRQAKSLSSHHEHPTMPMRISSLLSLEVSHHDDNDNVFTYYVGGRRRRDREEGGRRRTYSRDQQMQLMQLFHKTQYPTTAEKDHLAKSLGVTRWNIQIWFQNKRDKSSKSKKRKMFCKMAASGFGPIGKKKGALVTCEQHAPEKAHNEIFKLLNLMLEEYYPDLDKEEESKEDSEDTGSSTTIMDDMQKELMDLREDFKKRKEMFKVHDVGVKGIFFVSINHSGIDAIDLISKLYNHVRDNQMTIRWLHKVIPVQKTTPAKEEDILSQIKEVTAPIFNIEGQPGKKWSVQYNCRNNQSVDRITILQEAAKLVHLKNYVDLKDPDWAVIVEVCKTNAFVTVTNQWKEYHKYNLRMMLNGEKERAAKQSQQSRDDLRKDQEKKEKKEEEKKEEKKEEEETKESETKKAKTETE</sequence>
<reference evidence="7 8" key="1">
    <citation type="journal article" date="2018" name="Genome Biol. Evol.">
        <title>Multiple Roots of Fruiting Body Formation in Amoebozoa.</title>
        <authorList>
            <person name="Hillmann F."/>
            <person name="Forbes G."/>
            <person name="Novohradska S."/>
            <person name="Ferling I."/>
            <person name="Riege K."/>
            <person name="Groth M."/>
            <person name="Westermann M."/>
            <person name="Marz M."/>
            <person name="Spaller T."/>
            <person name="Winckler T."/>
            <person name="Schaap P."/>
            <person name="Glockner G."/>
        </authorList>
    </citation>
    <scope>NUCLEOTIDE SEQUENCE [LARGE SCALE GENOMIC DNA]</scope>
    <source>
        <strain evidence="7 8">Jena</strain>
    </source>
</reference>
<comment type="caution">
    <text evidence="7">The sequence shown here is derived from an EMBL/GenBank/DDBJ whole genome shotgun (WGS) entry which is preliminary data.</text>
</comment>
<dbReference type="CDD" id="cd00086">
    <property type="entry name" value="homeodomain"/>
    <property type="match status" value="1"/>
</dbReference>
<dbReference type="PROSITE" id="PS51165">
    <property type="entry name" value="THUMP"/>
    <property type="match status" value="1"/>
</dbReference>
<evidence type="ECO:0000259" key="5">
    <source>
        <dbReference type="PROSITE" id="PS50071"/>
    </source>
</evidence>
<dbReference type="GO" id="GO:0006400">
    <property type="term" value="P:tRNA modification"/>
    <property type="evidence" value="ECO:0007669"/>
    <property type="project" value="InterPro"/>
</dbReference>
<dbReference type="Gene3D" id="1.10.10.60">
    <property type="entry name" value="Homeodomain-like"/>
    <property type="match status" value="1"/>
</dbReference>
<dbReference type="GO" id="GO:0005634">
    <property type="term" value="C:nucleus"/>
    <property type="evidence" value="ECO:0007669"/>
    <property type="project" value="UniProtKB-SubCell"/>
</dbReference>
<keyword evidence="1 3" id="KW-0238">DNA-binding</keyword>
<evidence type="ECO:0008006" key="9">
    <source>
        <dbReference type="Google" id="ProtNLM"/>
    </source>
</evidence>
<name>A0A2P6NPG0_9EUKA</name>
<protein>
    <recommendedName>
        <fullName evidence="9">Homeobox domain-containing protein</fullName>
    </recommendedName>
</protein>
<keyword evidence="1 3" id="KW-0371">Homeobox</keyword>
<keyword evidence="1 3" id="KW-0539">Nucleus</keyword>
<dbReference type="EMBL" id="MDYQ01000038">
    <property type="protein sequence ID" value="PRP85850.1"/>
    <property type="molecule type" value="Genomic_DNA"/>
</dbReference>
<dbReference type="Gene3D" id="3.30.2300.10">
    <property type="entry name" value="THUMP superfamily"/>
    <property type="match status" value="1"/>
</dbReference>
<dbReference type="InterPro" id="IPR009057">
    <property type="entry name" value="Homeodomain-like_sf"/>
</dbReference>
<dbReference type="AlphaFoldDB" id="A0A2P6NPG0"/>
<dbReference type="PANTHER" id="PTHR13452">
    <property type="entry name" value="THUMP DOMAIN CONTAINING PROTEIN 1-RELATED"/>
    <property type="match status" value="1"/>
</dbReference>
<dbReference type="PROSITE" id="PS50071">
    <property type="entry name" value="HOMEOBOX_2"/>
    <property type="match status" value="1"/>
</dbReference>
<dbReference type="STRING" id="1890364.A0A2P6NPG0"/>
<dbReference type="InParanoid" id="A0A2P6NPG0"/>
<organism evidence="7 8">
    <name type="scientific">Planoprotostelium fungivorum</name>
    <dbReference type="NCBI Taxonomy" id="1890364"/>
    <lineage>
        <taxon>Eukaryota</taxon>
        <taxon>Amoebozoa</taxon>
        <taxon>Evosea</taxon>
        <taxon>Variosea</taxon>
        <taxon>Cavosteliida</taxon>
        <taxon>Cavosteliaceae</taxon>
        <taxon>Planoprotostelium</taxon>
    </lineage>
</organism>
<dbReference type="Pfam" id="PF00046">
    <property type="entry name" value="Homeodomain"/>
    <property type="match status" value="1"/>
</dbReference>
<dbReference type="SMART" id="SM00389">
    <property type="entry name" value="HOX"/>
    <property type="match status" value="1"/>
</dbReference>